<dbReference type="InterPro" id="IPR029058">
    <property type="entry name" value="AB_hydrolase_fold"/>
</dbReference>
<organism evidence="2 3">
    <name type="scientific">Salinadaptatus halalkaliphilus</name>
    <dbReference type="NCBI Taxonomy" id="2419781"/>
    <lineage>
        <taxon>Archaea</taxon>
        <taxon>Methanobacteriati</taxon>
        <taxon>Methanobacteriota</taxon>
        <taxon>Stenosarchaea group</taxon>
        <taxon>Halobacteria</taxon>
        <taxon>Halobacteriales</taxon>
        <taxon>Natrialbaceae</taxon>
        <taxon>Salinadaptatus</taxon>
    </lineage>
</organism>
<name>A0A4S3TR14_9EURY</name>
<gene>
    <name evidence="2" type="ORF">D8Y22_00065</name>
</gene>
<evidence type="ECO:0000313" key="3">
    <source>
        <dbReference type="Proteomes" id="UP000318864"/>
    </source>
</evidence>
<accession>A0A4S3TR14</accession>
<dbReference type="GO" id="GO:0016787">
    <property type="term" value="F:hydrolase activity"/>
    <property type="evidence" value="ECO:0007669"/>
    <property type="project" value="UniProtKB-KW"/>
</dbReference>
<dbReference type="Gene3D" id="3.40.50.1820">
    <property type="entry name" value="alpha/beta hydrolase"/>
    <property type="match status" value="1"/>
</dbReference>
<dbReference type="AlphaFoldDB" id="A0A4S3TR14"/>
<comment type="caution">
    <text evidence="2">The sequence shown here is derived from an EMBL/GenBank/DDBJ whole genome shotgun (WGS) entry which is preliminary data.</text>
</comment>
<reference evidence="2 3" key="1">
    <citation type="submission" date="2018-10" db="EMBL/GenBank/DDBJ databases">
        <title>Natronolimnobius sp. XQ-INN 246 isolated from Inner Mongolia Autonomous Region of China.</title>
        <authorList>
            <person name="Xue Q."/>
        </authorList>
    </citation>
    <scope>NUCLEOTIDE SEQUENCE [LARGE SCALE GENOMIC DNA]</scope>
    <source>
        <strain evidence="2 3">XQ-INN 246</strain>
    </source>
</reference>
<feature type="domain" description="Dienelactone hydrolase" evidence="1">
    <location>
        <begin position="86"/>
        <end position="158"/>
    </location>
</feature>
<keyword evidence="2" id="KW-0378">Hydrolase</keyword>
<dbReference type="InterPro" id="IPR002925">
    <property type="entry name" value="Dienelactn_hydro"/>
</dbReference>
<keyword evidence="3" id="KW-1185">Reference proteome</keyword>
<dbReference type="SUPFAM" id="SSF53474">
    <property type="entry name" value="alpha/beta-Hydrolases"/>
    <property type="match status" value="1"/>
</dbReference>
<dbReference type="Pfam" id="PF01738">
    <property type="entry name" value="DLH"/>
    <property type="match status" value="1"/>
</dbReference>
<dbReference type="EMBL" id="RBZW01000003">
    <property type="protein sequence ID" value="THE66852.1"/>
    <property type="molecule type" value="Genomic_DNA"/>
</dbReference>
<protein>
    <submittedName>
        <fullName evidence="2">Alpha/beta hydrolase</fullName>
    </submittedName>
</protein>
<dbReference type="OrthoDB" id="50239at2157"/>
<evidence type="ECO:0000259" key="1">
    <source>
        <dbReference type="Pfam" id="PF01738"/>
    </source>
</evidence>
<proteinExistence type="predicted"/>
<evidence type="ECO:0000313" key="2">
    <source>
        <dbReference type="EMBL" id="THE66852.1"/>
    </source>
</evidence>
<dbReference type="Proteomes" id="UP000318864">
    <property type="component" value="Unassembled WGS sequence"/>
</dbReference>
<sequence length="201" mass="21666">MSVVIPGNRDVRATHAQPGTETNVIVVAAPPHPQHGGSRHDGRLVTLAETLTDSGIACLRFDYGAWDEGYGECEDVCSAVWWAAERYERVGLFGYSFGATLALLAAADLETDGEIDAVSALAPTARLAADLDALEALEVLEVPVQIQYGERDTSVEWEPIVDRATDRGDDVSERSAGHFFAGQEAPVADAAQEFFERTLMD</sequence>